<dbReference type="RefSeq" id="XP_003647586.1">
    <property type="nucleotide sequence ID" value="XM_003647538.1"/>
</dbReference>
<sequence length="210" mass="23812">MYTETINMARDYSRVVPNDENELLFQFDGPSMSHVDGEDLYYMPEIDVGEDENMTLYSGPGYPVSECTTLNYNFRTTTTAGVGASAGAVESLLHAKTMGVQACPKIARNMLSHVRRLSPQEFHPTICLKEESLDQNTVFKEYNSYLNQIGLHNSRSNDRPFLSQRAPCDGDGSKNQRLERLEELVDKFWIGDGRIDEDMFEDSSDEEDAR</sequence>
<keyword evidence="3" id="KW-1185">Reference proteome</keyword>
<dbReference type="AlphaFoldDB" id="G8JUI9"/>
<dbReference type="eggNOG" id="ENOG502T2GU">
    <property type="taxonomic scope" value="Eukaryota"/>
</dbReference>
<evidence type="ECO:0000256" key="1">
    <source>
        <dbReference type="SAM" id="MobiDB-lite"/>
    </source>
</evidence>
<organism evidence="2 3">
    <name type="scientific">Eremothecium cymbalariae (strain CBS 270.75 / DBVPG 7215 / KCTC 17166 / NRRL Y-17582)</name>
    <name type="common">Yeast</name>
    <dbReference type="NCBI Taxonomy" id="931890"/>
    <lineage>
        <taxon>Eukaryota</taxon>
        <taxon>Fungi</taxon>
        <taxon>Dikarya</taxon>
        <taxon>Ascomycota</taxon>
        <taxon>Saccharomycotina</taxon>
        <taxon>Saccharomycetes</taxon>
        <taxon>Saccharomycetales</taxon>
        <taxon>Saccharomycetaceae</taxon>
        <taxon>Eremothecium</taxon>
    </lineage>
</organism>
<dbReference type="KEGG" id="erc:Ecym_6395"/>
<gene>
    <name evidence="2" type="ordered locus">Ecym_6395</name>
</gene>
<dbReference type="GeneID" id="11471142"/>
<dbReference type="HOGENOM" id="CLU_1310113_0_0_1"/>
<proteinExistence type="predicted"/>
<dbReference type="EMBL" id="CP002502">
    <property type="protein sequence ID" value="AET40769.1"/>
    <property type="molecule type" value="Genomic_DNA"/>
</dbReference>
<evidence type="ECO:0000313" key="2">
    <source>
        <dbReference type="EMBL" id="AET40769.1"/>
    </source>
</evidence>
<name>G8JUI9_ERECY</name>
<evidence type="ECO:0000313" key="3">
    <source>
        <dbReference type="Proteomes" id="UP000006790"/>
    </source>
</evidence>
<protein>
    <submittedName>
        <fullName evidence="2">Uncharacterized protein</fullName>
    </submittedName>
</protein>
<feature type="region of interest" description="Disordered" evidence="1">
    <location>
        <begin position="156"/>
        <end position="175"/>
    </location>
</feature>
<dbReference type="InParanoid" id="G8JUI9"/>
<accession>G8JUI9</accession>
<reference evidence="3" key="1">
    <citation type="journal article" date="2012" name="G3 (Bethesda)">
        <title>Pichia sorbitophila, an interspecies yeast hybrid reveals early steps of genome resolution following polyploidization.</title>
        <authorList>
            <person name="Leh Louis V."/>
            <person name="Despons L."/>
            <person name="Friedrich A."/>
            <person name="Martin T."/>
            <person name="Durrens P."/>
            <person name="Casaregola S."/>
            <person name="Neuveglise C."/>
            <person name="Fairhead C."/>
            <person name="Marck C."/>
            <person name="Cruz J.A."/>
            <person name="Straub M.L."/>
            <person name="Kugler V."/>
            <person name="Sacerdot C."/>
            <person name="Uzunov Z."/>
            <person name="Thierry A."/>
            <person name="Weiss S."/>
            <person name="Bleykasten C."/>
            <person name="De Montigny J."/>
            <person name="Jacques N."/>
            <person name="Jung P."/>
            <person name="Lemaire M."/>
            <person name="Mallet S."/>
            <person name="Morel G."/>
            <person name="Richard G.F."/>
            <person name="Sarkar A."/>
            <person name="Savel G."/>
            <person name="Schacherer J."/>
            <person name="Seret M.L."/>
            <person name="Talla E."/>
            <person name="Samson G."/>
            <person name="Jubin C."/>
            <person name="Poulain J."/>
            <person name="Vacherie B."/>
            <person name="Barbe V."/>
            <person name="Pelletier E."/>
            <person name="Sherman D.J."/>
            <person name="Westhof E."/>
            <person name="Weissenbach J."/>
            <person name="Baret P.V."/>
            <person name="Wincker P."/>
            <person name="Gaillardin C."/>
            <person name="Dujon B."/>
            <person name="Souciet J.L."/>
        </authorList>
    </citation>
    <scope>NUCLEOTIDE SEQUENCE [LARGE SCALE GENOMIC DNA]</scope>
    <source>
        <strain evidence="3">CBS 270.75 / DBVPG 7215 / KCTC 17166 / NRRL Y-17582</strain>
    </source>
</reference>
<dbReference type="Proteomes" id="UP000006790">
    <property type="component" value="Chromosome 6"/>
</dbReference>